<name>A0ABT5ZEF1_9ACTN</name>
<sequence>MAKTVIDIDEEALALAARALGTKTKKDTVNAALHEVAARVRREEALRDLVEMAEDGVFDKALGEVRCSQTEPIAS</sequence>
<gene>
    <name evidence="1" type="ORF">P3G67_02985</name>
</gene>
<protein>
    <submittedName>
        <fullName evidence="1">Type II toxin-antitoxin system VapB family antitoxin</fullName>
    </submittedName>
</protein>
<dbReference type="EMBL" id="JARJBC010000002">
    <property type="protein sequence ID" value="MDF3288208.1"/>
    <property type="molecule type" value="Genomic_DNA"/>
</dbReference>
<evidence type="ECO:0000313" key="2">
    <source>
        <dbReference type="Proteomes" id="UP001216579"/>
    </source>
</evidence>
<keyword evidence="2" id="KW-1185">Reference proteome</keyword>
<dbReference type="Pfam" id="PF09957">
    <property type="entry name" value="VapB_antitoxin"/>
    <property type="match status" value="1"/>
</dbReference>
<reference evidence="1 2" key="1">
    <citation type="submission" date="2023-03" db="EMBL/GenBank/DDBJ databases">
        <title>Draft genome sequence of Streptomyces sp. RB6PN23 isolated from peat swamp forest in Thailand.</title>
        <authorList>
            <person name="Klaysubun C."/>
            <person name="Duangmal K."/>
        </authorList>
    </citation>
    <scope>NUCLEOTIDE SEQUENCE [LARGE SCALE GENOMIC DNA]</scope>
    <source>
        <strain evidence="1 2">RB6PN23</strain>
    </source>
</reference>
<comment type="caution">
    <text evidence="1">The sequence shown here is derived from an EMBL/GenBank/DDBJ whole genome shotgun (WGS) entry which is preliminary data.</text>
</comment>
<proteinExistence type="predicted"/>
<dbReference type="Proteomes" id="UP001216579">
    <property type="component" value="Unassembled WGS sequence"/>
</dbReference>
<evidence type="ECO:0000313" key="1">
    <source>
        <dbReference type="EMBL" id="MDF3288208.1"/>
    </source>
</evidence>
<accession>A0ABT5ZEF1</accession>
<organism evidence="1 2">
    <name type="scientific">Streptomyces silvisoli</name>
    <dbReference type="NCBI Taxonomy" id="3034235"/>
    <lineage>
        <taxon>Bacteria</taxon>
        <taxon>Bacillati</taxon>
        <taxon>Actinomycetota</taxon>
        <taxon>Actinomycetes</taxon>
        <taxon>Kitasatosporales</taxon>
        <taxon>Streptomycetaceae</taxon>
        <taxon>Streptomyces</taxon>
    </lineage>
</organism>
<dbReference type="InterPro" id="IPR019239">
    <property type="entry name" value="VapB_antitoxin"/>
</dbReference>